<feature type="compositionally biased region" description="Polar residues" evidence="6">
    <location>
        <begin position="706"/>
        <end position="718"/>
    </location>
</feature>
<evidence type="ECO:0000256" key="3">
    <source>
        <dbReference type="ARBA" id="ARBA00010707"/>
    </source>
</evidence>
<comment type="subcellular location">
    <subcellularLocation>
        <location evidence="2">Peroxisome membrane</location>
        <topology evidence="2">Peripheral membrane protein</topology>
    </subcellularLocation>
</comment>
<dbReference type="AlphaFoldDB" id="A0A395M7W8"/>
<evidence type="ECO:0000256" key="4">
    <source>
        <dbReference type="ARBA" id="ARBA00021397"/>
    </source>
</evidence>
<feature type="compositionally biased region" description="Pro residues" evidence="6">
    <location>
        <begin position="418"/>
        <end position="427"/>
    </location>
</feature>
<feature type="compositionally biased region" description="Polar residues" evidence="6">
    <location>
        <begin position="441"/>
        <end position="456"/>
    </location>
</feature>
<evidence type="ECO:0000256" key="2">
    <source>
        <dbReference type="ARBA" id="ARBA00004421"/>
    </source>
</evidence>
<keyword evidence="8" id="KW-1185">Reference proteome</keyword>
<evidence type="ECO:0000256" key="1">
    <source>
        <dbReference type="ARBA" id="ARBA00003594"/>
    </source>
</evidence>
<keyword evidence="5" id="KW-0472">Membrane</keyword>
<dbReference type="STRING" id="2594813.A0A395M7W8"/>
<dbReference type="EMBL" id="PXXK01000477">
    <property type="protein sequence ID" value="RFN43975.1"/>
    <property type="molecule type" value="Genomic_DNA"/>
</dbReference>
<feature type="region of interest" description="Disordered" evidence="6">
    <location>
        <begin position="322"/>
        <end position="602"/>
    </location>
</feature>
<feature type="compositionally biased region" description="Basic and acidic residues" evidence="6">
    <location>
        <begin position="222"/>
        <end position="231"/>
    </location>
</feature>
<evidence type="ECO:0000313" key="8">
    <source>
        <dbReference type="Proteomes" id="UP000265631"/>
    </source>
</evidence>
<gene>
    <name evidence="7" type="ORF">FIE12Z_11785</name>
</gene>
<dbReference type="GO" id="GO:0005780">
    <property type="term" value="C:extrinsic component of intraperoxisomal membrane"/>
    <property type="evidence" value="ECO:0007669"/>
    <property type="project" value="InterPro"/>
</dbReference>
<comment type="similarity">
    <text evidence="3">Belongs to the INP1 family.</text>
</comment>
<feature type="compositionally biased region" description="Low complexity" evidence="6">
    <location>
        <begin position="199"/>
        <end position="213"/>
    </location>
</feature>
<feature type="compositionally biased region" description="Basic and acidic residues" evidence="6">
    <location>
        <begin position="494"/>
        <end position="510"/>
    </location>
</feature>
<proteinExistence type="inferred from homology"/>
<evidence type="ECO:0000313" key="7">
    <source>
        <dbReference type="EMBL" id="RFN43975.1"/>
    </source>
</evidence>
<feature type="compositionally biased region" description="Basic and acidic residues" evidence="6">
    <location>
        <begin position="719"/>
        <end position="735"/>
    </location>
</feature>
<feature type="region of interest" description="Disordered" evidence="6">
    <location>
        <begin position="192"/>
        <end position="244"/>
    </location>
</feature>
<feature type="region of interest" description="Disordered" evidence="6">
    <location>
        <begin position="679"/>
        <end position="735"/>
    </location>
</feature>
<dbReference type="Pfam" id="PF12634">
    <property type="entry name" value="Inp1"/>
    <property type="match status" value="1"/>
</dbReference>
<feature type="compositionally biased region" description="Basic and acidic residues" evidence="6">
    <location>
        <begin position="458"/>
        <end position="467"/>
    </location>
</feature>
<dbReference type="Proteomes" id="UP000265631">
    <property type="component" value="Unassembled WGS sequence"/>
</dbReference>
<feature type="region of interest" description="Disordered" evidence="6">
    <location>
        <begin position="268"/>
        <end position="291"/>
    </location>
</feature>
<feature type="compositionally biased region" description="Basic and acidic residues" evidence="6">
    <location>
        <begin position="277"/>
        <end position="291"/>
    </location>
</feature>
<reference evidence="7 8" key="1">
    <citation type="journal article" date="2018" name="PLoS Pathog.">
        <title>Evolution of structural diversity of trichothecenes, a family of toxins produced by plant pathogenic and entomopathogenic fungi.</title>
        <authorList>
            <person name="Proctor R.H."/>
            <person name="McCormick S.P."/>
            <person name="Kim H.S."/>
            <person name="Cardoza R.E."/>
            <person name="Stanley A.M."/>
            <person name="Lindo L."/>
            <person name="Kelly A."/>
            <person name="Brown D.W."/>
            <person name="Lee T."/>
            <person name="Vaughan M.M."/>
            <person name="Alexander N.J."/>
            <person name="Busman M."/>
            <person name="Gutierrez S."/>
        </authorList>
    </citation>
    <scope>NUCLEOTIDE SEQUENCE [LARGE SCALE GENOMIC DNA]</scope>
    <source>
        <strain evidence="7 8">NRRL 13405</strain>
    </source>
</reference>
<comment type="caution">
    <text evidence="7">The sequence shown here is derived from an EMBL/GenBank/DDBJ whole genome shotgun (WGS) entry which is preliminary data.</text>
</comment>
<feature type="compositionally biased region" description="Low complexity" evidence="6">
    <location>
        <begin position="322"/>
        <end position="334"/>
    </location>
</feature>
<protein>
    <recommendedName>
        <fullName evidence="4">Inheritance of peroxisomes protein 1</fullName>
    </recommendedName>
</protein>
<feature type="region of interest" description="Disordered" evidence="6">
    <location>
        <begin position="1"/>
        <end position="27"/>
    </location>
</feature>
<evidence type="ECO:0000256" key="5">
    <source>
        <dbReference type="ARBA" id="ARBA00023136"/>
    </source>
</evidence>
<organism evidence="7 8">
    <name type="scientific">Fusarium flagelliforme</name>
    <dbReference type="NCBI Taxonomy" id="2675880"/>
    <lineage>
        <taxon>Eukaryota</taxon>
        <taxon>Fungi</taxon>
        <taxon>Dikarya</taxon>
        <taxon>Ascomycota</taxon>
        <taxon>Pezizomycotina</taxon>
        <taxon>Sordariomycetes</taxon>
        <taxon>Hypocreomycetidae</taxon>
        <taxon>Hypocreales</taxon>
        <taxon>Nectriaceae</taxon>
        <taxon>Fusarium</taxon>
        <taxon>Fusarium incarnatum-equiseti species complex</taxon>
    </lineage>
</organism>
<dbReference type="InterPro" id="IPR024758">
    <property type="entry name" value="Inp1"/>
</dbReference>
<dbReference type="GO" id="GO:0045033">
    <property type="term" value="P:peroxisome inheritance"/>
    <property type="evidence" value="ECO:0007669"/>
    <property type="project" value="InterPro"/>
</dbReference>
<sequence>MDDLPPHRAPRRGSTSPMPRRDSVSSDIPEQDLVETLYSHPNVKIISFTATGRAFARSPAPSNVDPPGTLSWSSQLERTIAVGPFRIYRAPRSVAFLSCGSALQPILRKSQCWCIDEVNSKFILQIRRPNYWRIEVPVDDPEDQQRAEELREVLNNVLQFEKTECPFKRTFTVDLPEQVPVTILPWTPRAQPTIPDDLASVSSAGSRRSSFVGRTTTPTPSNDRRTDRRPMDIPPSPHIGRPARAASCVVPSNISLYEEYGMHLDPLQPMGGNTGESHSRPLDMVPERSGEHNSYSFLSGLPESYSSPSCVSDVGILDDTSSLLSTSPTQSDLSVYQLHEGSGNRGGRMKARLRRRTAGFTTTRSATMPPHLMPTIDRSAPAAPTPRASTPRASTPRAPVVRSASETSRRTPTRAPVTPKPVTPKPVTPKSTGKNTKGESRNSQSAQSSGLVQQPRLQRRDSEESFHSVESWHSTGAVVHHAPPISQTKSANQAKKEPKEKDTLSVERWQRQTSRSRGSSPMPCAWESDPDSDNSETSQKGAKPAMEDTAAAEPKAALSTATPPPQRPFAPRHRATTSSLSVRRRALSPLPPAADLFTPASTMDRQPYRSKLETVKSLPMAIIAKTCEMIMGPPSSLLRLILRVAAKIASGQWRGLVYGYGEDGEEIPVQWDYSGSEFSDWSDDENHQQNHRSGQGKRHSRHRSKTNNTSKGTTGQNELNRRPSSSDDSRSWGVD</sequence>
<feature type="compositionally biased region" description="Basic residues" evidence="6">
    <location>
        <begin position="694"/>
        <end position="705"/>
    </location>
</feature>
<evidence type="ECO:0000256" key="6">
    <source>
        <dbReference type="SAM" id="MobiDB-lite"/>
    </source>
</evidence>
<feature type="compositionally biased region" description="Low complexity" evidence="6">
    <location>
        <begin position="378"/>
        <end position="399"/>
    </location>
</feature>
<comment type="function">
    <text evidence="1">Required for peroxisome inheritance.</text>
</comment>
<feature type="compositionally biased region" description="Basic residues" evidence="6">
    <location>
        <begin position="347"/>
        <end position="357"/>
    </location>
</feature>
<name>A0A395M7W8_9HYPO</name>
<accession>A0A395M7W8</accession>